<reference evidence="3" key="1">
    <citation type="submission" date="2012-06" db="EMBL/GenBank/DDBJ databases">
        <title>Genome analysis of multiple Granulibacter bethesdensis isolates demonstrates substantial genome diversity.</title>
        <authorList>
            <person name="Greenberg D.E."/>
            <person name="Porcella S.F."/>
            <person name="Zarember K."/>
            <person name="Zelazny A.M."/>
            <person name="Bruno D."/>
            <person name="Martens C."/>
            <person name="Barbian K.D."/>
            <person name="Jaske E."/>
            <person name="Holland S.M."/>
        </authorList>
    </citation>
    <scope>NUCLEOTIDE SEQUENCE [LARGE SCALE GENOMIC DNA]</scope>
    <source>
        <strain evidence="3">CGDNIH3</strain>
    </source>
</reference>
<name>A0AAN0RBZ5_9PROT</name>
<evidence type="ECO:0000256" key="1">
    <source>
        <dbReference type="SAM" id="MobiDB-lite"/>
    </source>
</evidence>
<dbReference type="EMBL" id="CP003181">
    <property type="protein sequence ID" value="AHJ62076.1"/>
    <property type="molecule type" value="Genomic_DNA"/>
</dbReference>
<dbReference type="KEGG" id="gbc:GbCGDNIH3_7189"/>
<gene>
    <name evidence="2" type="ORF">GbCGDNIH3_7189</name>
</gene>
<dbReference type="AlphaFoldDB" id="A0AAN0RBZ5"/>
<evidence type="ECO:0000313" key="2">
    <source>
        <dbReference type="EMBL" id="AHJ62076.1"/>
    </source>
</evidence>
<evidence type="ECO:0000313" key="3">
    <source>
        <dbReference type="Proteomes" id="UP000019438"/>
    </source>
</evidence>
<protein>
    <submittedName>
        <fullName evidence="2">Uncharacterized protein</fullName>
    </submittedName>
</protein>
<sequence length="73" mass="7823">MQGLPLSFRPFRAGCRFPLSAWPARAVGRQPCFPRPEYPHTTCVPRWPDPGGSPVKVPAALAQSAAPAGRRAG</sequence>
<feature type="region of interest" description="Disordered" evidence="1">
    <location>
        <begin position="54"/>
        <end position="73"/>
    </location>
</feature>
<dbReference type="Proteomes" id="UP000019438">
    <property type="component" value="Chromosome"/>
</dbReference>
<accession>A0AAN0RBZ5</accession>
<feature type="compositionally biased region" description="Low complexity" evidence="1">
    <location>
        <begin position="58"/>
        <end position="73"/>
    </location>
</feature>
<organism evidence="2 3">
    <name type="scientific">Granulibacter bethesdensis</name>
    <dbReference type="NCBI Taxonomy" id="364410"/>
    <lineage>
        <taxon>Bacteria</taxon>
        <taxon>Pseudomonadati</taxon>
        <taxon>Pseudomonadota</taxon>
        <taxon>Alphaproteobacteria</taxon>
        <taxon>Acetobacterales</taxon>
        <taxon>Acetobacteraceae</taxon>
        <taxon>Granulibacter</taxon>
    </lineage>
</organism>
<proteinExistence type="predicted"/>